<dbReference type="InterPro" id="IPR035952">
    <property type="entry name" value="Rhomboid-like_sf"/>
</dbReference>
<evidence type="ECO:0000256" key="3">
    <source>
        <dbReference type="ARBA" id="ARBA00022692"/>
    </source>
</evidence>
<comment type="subcellular location">
    <subcellularLocation>
        <location evidence="1">Membrane</location>
        <topology evidence="1">Multi-pass membrane protein</topology>
    </subcellularLocation>
</comment>
<keyword evidence="5 7" id="KW-1133">Transmembrane helix</keyword>
<keyword evidence="3 7" id="KW-0812">Transmembrane</keyword>
<feature type="transmembrane region" description="Helical" evidence="7">
    <location>
        <begin position="290"/>
        <end position="309"/>
    </location>
</feature>
<keyword evidence="10" id="KW-1185">Reference proteome</keyword>
<dbReference type="GO" id="GO:0008233">
    <property type="term" value="F:peptidase activity"/>
    <property type="evidence" value="ECO:0007669"/>
    <property type="project" value="UniProtKB-KW"/>
</dbReference>
<dbReference type="Pfam" id="PF01694">
    <property type="entry name" value="Rhomboid"/>
    <property type="match status" value="1"/>
</dbReference>
<evidence type="ECO:0000313" key="9">
    <source>
        <dbReference type="EMBL" id="MEQ2710907.1"/>
    </source>
</evidence>
<dbReference type="PANTHER" id="PTHR43731">
    <property type="entry name" value="RHOMBOID PROTEASE"/>
    <property type="match status" value="1"/>
</dbReference>
<keyword evidence="4 9" id="KW-0378">Hydrolase</keyword>
<evidence type="ECO:0000259" key="8">
    <source>
        <dbReference type="Pfam" id="PF01694"/>
    </source>
</evidence>
<protein>
    <submittedName>
        <fullName evidence="9">Rhomboid family intramembrane serine protease</fullName>
        <ecNumber evidence="9">3.4.21.-</ecNumber>
    </submittedName>
</protein>
<proteinExistence type="inferred from homology"/>
<feature type="transmembrane region" description="Helical" evidence="7">
    <location>
        <begin position="237"/>
        <end position="259"/>
    </location>
</feature>
<comment type="similarity">
    <text evidence="2">Belongs to the peptidase S54 family.</text>
</comment>
<dbReference type="InterPro" id="IPR050925">
    <property type="entry name" value="Rhomboid_protease_S54"/>
</dbReference>
<feature type="domain" description="Peptidase S54 rhomboid" evidence="8">
    <location>
        <begin position="169"/>
        <end position="308"/>
    </location>
</feature>
<reference evidence="9 10" key="1">
    <citation type="submission" date="2024-04" db="EMBL/GenBank/DDBJ databases">
        <title>Human intestinal bacterial collection.</title>
        <authorList>
            <person name="Pauvert C."/>
            <person name="Hitch T.C.A."/>
            <person name="Clavel T."/>
        </authorList>
    </citation>
    <scope>NUCLEOTIDE SEQUENCE [LARGE SCALE GENOMIC DNA]</scope>
    <source>
        <strain evidence="9 10">CLA-AA-H249</strain>
    </source>
</reference>
<comment type="caution">
    <text evidence="9">The sequence shown here is derived from an EMBL/GenBank/DDBJ whole genome shotgun (WGS) entry which is preliminary data.</text>
</comment>
<dbReference type="InterPro" id="IPR022764">
    <property type="entry name" value="Peptidase_S54_rhomboid_dom"/>
</dbReference>
<evidence type="ECO:0000256" key="7">
    <source>
        <dbReference type="SAM" id="Phobius"/>
    </source>
</evidence>
<keyword evidence="9" id="KW-0645">Protease</keyword>
<organism evidence="9 10">
    <name type="scientific">Anaerostipes amylophilus</name>
    <dbReference type="NCBI Taxonomy" id="2981779"/>
    <lineage>
        <taxon>Bacteria</taxon>
        <taxon>Bacillati</taxon>
        <taxon>Bacillota</taxon>
        <taxon>Clostridia</taxon>
        <taxon>Lachnospirales</taxon>
        <taxon>Lachnospiraceae</taxon>
        <taxon>Anaerostipes</taxon>
    </lineage>
</organism>
<feature type="transmembrane region" description="Helical" evidence="7">
    <location>
        <begin position="210"/>
        <end position="231"/>
    </location>
</feature>
<evidence type="ECO:0000256" key="2">
    <source>
        <dbReference type="ARBA" id="ARBA00009045"/>
    </source>
</evidence>
<dbReference type="GO" id="GO:0006508">
    <property type="term" value="P:proteolysis"/>
    <property type="evidence" value="ECO:0007669"/>
    <property type="project" value="UniProtKB-KW"/>
</dbReference>
<sequence length="321" mass="36246">MYQKIIELLRIHGYLSQDTEKGPCYVKSTKKRNKCVYVMFDKNPDGSAILEEDLYQMEDCAKQNFGTDCAILLLVLSEEDDPMFIDPDDQFKDLFRPLTMILSQNQAEQREDVTNDFENINEIKRFVWNYKATLVIFLLNLAGFVLTEIYGNKIYNLYACNAYCVRNLHEYYRLLTSNYLHFGWEHFFNNMVVFLILGTSLEKVTGSIRYAVLYTGSGIIGSIVSTIYYSVMGQDVLSAGASGAIFGLIGALAAILLFCKDQRKRFDGFGIFLMIAGSLYHGFESGTTDNAAHIGGCIAGFILSMLLYVSSSLISAHRQGR</sequence>
<dbReference type="SUPFAM" id="SSF144091">
    <property type="entry name" value="Rhomboid-like"/>
    <property type="match status" value="1"/>
</dbReference>
<dbReference type="RefSeq" id="WP_329964619.1">
    <property type="nucleotide sequence ID" value="NZ_JBBNIN010000008.1"/>
</dbReference>
<dbReference type="PANTHER" id="PTHR43731:SF14">
    <property type="entry name" value="PRESENILIN-ASSOCIATED RHOMBOID-LIKE PROTEIN, MITOCHONDRIAL"/>
    <property type="match status" value="1"/>
</dbReference>
<feature type="transmembrane region" description="Helical" evidence="7">
    <location>
        <begin position="132"/>
        <end position="151"/>
    </location>
</feature>
<accession>A0ABV1IVM0</accession>
<gene>
    <name evidence="9" type="ORF">AAAU51_06960</name>
</gene>
<dbReference type="EMBL" id="JBBNIN010000008">
    <property type="protein sequence ID" value="MEQ2710907.1"/>
    <property type="molecule type" value="Genomic_DNA"/>
</dbReference>
<dbReference type="Gene3D" id="1.20.1540.10">
    <property type="entry name" value="Rhomboid-like"/>
    <property type="match status" value="1"/>
</dbReference>
<dbReference type="Proteomes" id="UP001482154">
    <property type="component" value="Unassembled WGS sequence"/>
</dbReference>
<keyword evidence="6 7" id="KW-0472">Membrane</keyword>
<evidence type="ECO:0000313" key="10">
    <source>
        <dbReference type="Proteomes" id="UP001482154"/>
    </source>
</evidence>
<name>A0ABV1IVM0_9FIRM</name>
<feature type="transmembrane region" description="Helical" evidence="7">
    <location>
        <begin position="179"/>
        <end position="198"/>
    </location>
</feature>
<evidence type="ECO:0000256" key="1">
    <source>
        <dbReference type="ARBA" id="ARBA00004141"/>
    </source>
</evidence>
<evidence type="ECO:0000256" key="4">
    <source>
        <dbReference type="ARBA" id="ARBA00022801"/>
    </source>
</evidence>
<feature type="transmembrane region" description="Helical" evidence="7">
    <location>
        <begin position="266"/>
        <end position="283"/>
    </location>
</feature>
<evidence type="ECO:0000256" key="6">
    <source>
        <dbReference type="ARBA" id="ARBA00023136"/>
    </source>
</evidence>
<evidence type="ECO:0000256" key="5">
    <source>
        <dbReference type="ARBA" id="ARBA00022989"/>
    </source>
</evidence>
<dbReference type="EC" id="3.4.21.-" evidence="9"/>